<keyword evidence="4" id="KW-1185">Reference proteome</keyword>
<dbReference type="InterPro" id="IPR036866">
    <property type="entry name" value="RibonucZ/Hydroxyglut_hydro"/>
</dbReference>
<dbReference type="InterPro" id="IPR041358">
    <property type="entry name" value="Raf1_N"/>
</dbReference>
<feature type="domain" description="Rubisco accumulation factor 1 alpha-helical" evidence="2">
    <location>
        <begin position="11"/>
        <end position="77"/>
    </location>
</feature>
<dbReference type="Pfam" id="PF18087">
    <property type="entry name" value="RuBisCo_chap_C"/>
    <property type="match status" value="1"/>
</dbReference>
<dbReference type="Proteomes" id="UP001485043">
    <property type="component" value="Unassembled WGS sequence"/>
</dbReference>
<dbReference type="EMBL" id="JALJOV010000730">
    <property type="protein sequence ID" value="KAK9861606.1"/>
    <property type="molecule type" value="Genomic_DNA"/>
</dbReference>
<dbReference type="SUPFAM" id="SSF56281">
    <property type="entry name" value="Metallo-hydrolase/oxidoreductase"/>
    <property type="match status" value="1"/>
</dbReference>
<accession>A0AAW1SXX8</accession>
<name>A0AAW1SXX8_9CHLO</name>
<dbReference type="InterPro" id="IPR025638">
    <property type="entry name" value="DUF4336"/>
</dbReference>
<evidence type="ECO:0000259" key="2">
    <source>
        <dbReference type="Pfam" id="PF18578"/>
    </source>
</evidence>
<feature type="domain" description="Rubisco accumulation factor 1 C-terminal" evidence="1">
    <location>
        <begin position="91"/>
        <end position="244"/>
    </location>
</feature>
<dbReference type="Pfam" id="PF18578">
    <property type="entry name" value="Raf1_N"/>
    <property type="match status" value="1"/>
</dbReference>
<gene>
    <name evidence="3" type="ORF">WJX84_006566</name>
</gene>
<organism evidence="3 4">
    <name type="scientific">Apatococcus fuscideae</name>
    <dbReference type="NCBI Taxonomy" id="2026836"/>
    <lineage>
        <taxon>Eukaryota</taxon>
        <taxon>Viridiplantae</taxon>
        <taxon>Chlorophyta</taxon>
        <taxon>core chlorophytes</taxon>
        <taxon>Trebouxiophyceae</taxon>
        <taxon>Chlorellales</taxon>
        <taxon>Chlorellaceae</taxon>
        <taxon>Apatococcus</taxon>
    </lineage>
</organism>
<comment type="caution">
    <text evidence="3">The sequence shown here is derived from an EMBL/GenBank/DDBJ whole genome shotgun (WGS) entry which is preliminary data.</text>
</comment>
<protein>
    <submittedName>
        <fullName evidence="3">Uncharacterized protein</fullName>
    </submittedName>
</protein>
<evidence type="ECO:0000313" key="3">
    <source>
        <dbReference type="EMBL" id="KAK9861606.1"/>
    </source>
</evidence>
<dbReference type="PANTHER" id="PTHR33835">
    <property type="entry name" value="YALI0C07656P"/>
    <property type="match status" value="1"/>
</dbReference>
<evidence type="ECO:0000313" key="4">
    <source>
        <dbReference type="Proteomes" id="UP001485043"/>
    </source>
</evidence>
<reference evidence="3 4" key="1">
    <citation type="journal article" date="2024" name="Nat. Commun.">
        <title>Phylogenomics reveals the evolutionary origins of lichenization in chlorophyte algae.</title>
        <authorList>
            <person name="Puginier C."/>
            <person name="Libourel C."/>
            <person name="Otte J."/>
            <person name="Skaloud P."/>
            <person name="Haon M."/>
            <person name="Grisel S."/>
            <person name="Petersen M."/>
            <person name="Berrin J.G."/>
            <person name="Delaux P.M."/>
            <person name="Dal Grande F."/>
            <person name="Keller J."/>
        </authorList>
    </citation>
    <scope>NUCLEOTIDE SEQUENCE [LARGE SCALE GENOMIC DNA]</scope>
    <source>
        <strain evidence="3 4">SAG 2523</strain>
    </source>
</reference>
<dbReference type="AlphaFoldDB" id="A0AAW1SXX8"/>
<dbReference type="InterPro" id="IPR040858">
    <property type="entry name" value="Raf1_C"/>
</dbReference>
<evidence type="ECO:0000259" key="1">
    <source>
        <dbReference type="Pfam" id="PF18087"/>
    </source>
</evidence>
<dbReference type="PANTHER" id="PTHR33835:SF1">
    <property type="entry name" value="METALLO-BETA-LACTAMASE DOMAIN-CONTAINING PROTEIN"/>
    <property type="match status" value="1"/>
</dbReference>
<proteinExistence type="predicted"/>
<dbReference type="Pfam" id="PF14234">
    <property type="entry name" value="DUF4336"/>
    <property type="match status" value="1"/>
</dbReference>
<sequence length="493" mass="54677">MHTVPIEALILGRAIKEHTRRVGTKEGFEATPQDSMAFKCYRDALETRKPAECKACAEQGLLHAASPTAKAKLRSLLDAPEEDEDAGASKLTLMRLTREEVQWKLVAVAGSLATATAAGIRRCPVGDEYSAFRIFQESGTPEQAWVTLPRWNVLALAEQPCALTIPELSGAEGIARLAGFKTVNDRQKLDGPGLLVLDRTVGEPDAECHYLLEIDGSLKVVPGTALQSNSNCCGRVLYVCRPPQKDEYRCWSNPEGQALQRVTENVWSMGRPFMWNGIDVGGRAAVVRLSDGTLWVHSPLKLDEGLKQALAKIGEVRHIVSPNFEHTSFASQWLKAYPKAKGYGCPGIKAKLPDAGYAIELSTSNEAPSEWKGEIEHTFLGYEHNPFTGKPFFNEVVFCYKPAGMFFATDFYWAYPSSGTQTATQFWKFGMDRIYGPFYRSFMIKDQGLYKAAMGRIFNWSWDKIFPCHGNPVMSSGKTVLKEHLQLRNAPPA</sequence>